<proteinExistence type="predicted"/>
<gene>
    <name evidence="5" type="ordered locus">AARI_09800</name>
</gene>
<evidence type="ECO:0000256" key="3">
    <source>
        <dbReference type="ARBA" id="ARBA00023052"/>
    </source>
</evidence>
<dbReference type="Proteomes" id="UP000006878">
    <property type="component" value="Chromosome"/>
</dbReference>
<dbReference type="InterPro" id="IPR009014">
    <property type="entry name" value="Transketo_C/PFOR_II"/>
</dbReference>
<dbReference type="Gene3D" id="3.40.50.970">
    <property type="match status" value="1"/>
</dbReference>
<dbReference type="InterPro" id="IPR029061">
    <property type="entry name" value="THDP-binding"/>
</dbReference>
<reference evidence="6" key="2">
    <citation type="submission" date="2010-07" db="EMBL/GenBank/DDBJ databases">
        <title>Complete genome sequence of Arthrobacter arilaitensis (strain DSM 16368 / CIP 108037 / JCM 13566 / Re117).</title>
        <authorList>
            <person name="Genoscope."/>
        </authorList>
    </citation>
    <scope>NUCLEOTIDE SEQUENCE [LARGE SCALE GENOMIC DNA]</scope>
    <source>
        <strain evidence="6">DSM 16368 / CIP 108037 / IAM 15318 / JCM 13566 / Re117</strain>
    </source>
</reference>
<keyword evidence="2 5" id="KW-0560">Oxidoreductase</keyword>
<keyword evidence="3" id="KW-0786">Thiamine pyrophosphate</keyword>
<dbReference type="Pfam" id="PF02779">
    <property type="entry name" value="Transket_pyr"/>
    <property type="match status" value="1"/>
</dbReference>
<reference evidence="6" key="1">
    <citation type="journal article" date="2010" name="PLoS ONE">
        <title>The Arthrobacter arilaitensis Re117 genome sequence reveals its genetic adaptation to the surface of cheese.</title>
        <authorList>
            <person name="Monnet C."/>
            <person name="Loux V."/>
            <person name="Gibrat J.F."/>
            <person name="Spinnler E."/>
            <person name="Barbe V."/>
            <person name="Vacherie B."/>
            <person name="Gavory F."/>
            <person name="Gourbeyre E."/>
            <person name="Siguier P."/>
            <person name="Chandler M."/>
            <person name="Elleuch R."/>
            <person name="Irlinger F."/>
            <person name="Vallaeys T."/>
        </authorList>
    </citation>
    <scope>NUCLEOTIDE SEQUENCE</scope>
    <source>
        <strain evidence="6">DSM 16368 / CIP 108037 / IAM 15318 / JCM 13566 / Re117</strain>
    </source>
</reference>
<dbReference type="PANTHER" id="PTHR43257:SF2">
    <property type="entry name" value="PYRUVATE DEHYDROGENASE E1 COMPONENT SUBUNIT BETA"/>
    <property type="match status" value="1"/>
</dbReference>
<evidence type="ECO:0000313" key="6">
    <source>
        <dbReference type="Proteomes" id="UP000006878"/>
    </source>
</evidence>
<protein>
    <submittedName>
        <fullName evidence="5">Pyruvate dehydrogenase E1 component subunit beta</fullName>
        <ecNumber evidence="5">1.2.4.1</ecNumber>
    </submittedName>
</protein>
<feature type="domain" description="Transketolase-like pyrimidine-binding" evidence="4">
    <location>
        <begin position="3"/>
        <end position="178"/>
    </location>
</feature>
<dbReference type="SUPFAM" id="SSF52518">
    <property type="entry name" value="Thiamin diphosphate-binding fold (THDP-binding)"/>
    <property type="match status" value="1"/>
</dbReference>
<name>A0ABP1U1H1_GLUAR</name>
<dbReference type="Gene3D" id="3.40.50.920">
    <property type="match status" value="1"/>
</dbReference>
<keyword evidence="5" id="KW-0670">Pyruvate</keyword>
<dbReference type="GO" id="GO:0004739">
    <property type="term" value="F:pyruvate dehydrogenase (acetyl-transferring) activity"/>
    <property type="evidence" value="ECO:0007669"/>
    <property type="project" value="UniProtKB-EC"/>
</dbReference>
<evidence type="ECO:0000256" key="2">
    <source>
        <dbReference type="ARBA" id="ARBA00023002"/>
    </source>
</evidence>
<dbReference type="InterPro" id="IPR033248">
    <property type="entry name" value="Transketolase_C"/>
</dbReference>
<organism evidence="5 6">
    <name type="scientific">Glutamicibacter arilaitensis (strain DSM 16368 / CIP 108037 / IAM 15318 / JCM 13566 / NCIMB 14258 / Re117)</name>
    <name type="common">Arthrobacter arilaitensis</name>
    <dbReference type="NCBI Taxonomy" id="861360"/>
    <lineage>
        <taxon>Bacteria</taxon>
        <taxon>Bacillati</taxon>
        <taxon>Actinomycetota</taxon>
        <taxon>Actinomycetes</taxon>
        <taxon>Micrococcales</taxon>
        <taxon>Micrococcaceae</taxon>
        <taxon>Glutamicibacter</taxon>
    </lineage>
</organism>
<evidence type="ECO:0000259" key="4">
    <source>
        <dbReference type="SMART" id="SM00861"/>
    </source>
</evidence>
<dbReference type="Pfam" id="PF02780">
    <property type="entry name" value="Transketolase_C"/>
    <property type="match status" value="1"/>
</dbReference>
<dbReference type="EC" id="1.2.4.1" evidence="5"/>
<dbReference type="SMART" id="SM00861">
    <property type="entry name" value="Transket_pyr"/>
    <property type="match status" value="1"/>
</dbReference>
<dbReference type="InterPro" id="IPR005475">
    <property type="entry name" value="Transketolase-like_Pyr-bd"/>
</dbReference>
<comment type="cofactor">
    <cofactor evidence="1">
        <name>thiamine diphosphate</name>
        <dbReference type="ChEBI" id="CHEBI:58937"/>
    </cofactor>
</comment>
<accession>A0ABP1U1H1</accession>
<evidence type="ECO:0000313" key="5">
    <source>
        <dbReference type="EMBL" id="CBT75197.1"/>
    </source>
</evidence>
<dbReference type="SUPFAM" id="SSF52922">
    <property type="entry name" value="TK C-terminal domain-like"/>
    <property type="match status" value="1"/>
</dbReference>
<evidence type="ECO:0000256" key="1">
    <source>
        <dbReference type="ARBA" id="ARBA00001964"/>
    </source>
</evidence>
<dbReference type="PANTHER" id="PTHR43257">
    <property type="entry name" value="PYRUVATE DEHYDROGENASE E1 COMPONENT BETA SUBUNIT"/>
    <property type="match status" value="1"/>
</dbReference>
<dbReference type="CDD" id="cd07036">
    <property type="entry name" value="TPP_PYR_E1-PDHc-beta_like"/>
    <property type="match status" value="1"/>
</dbReference>
<sequence length="333" mass="36329">MATTMLKALNKSLHDALAEDEKVILLGEDIGTLGGVFRVTDGLKNKFGEHRVVDTPLAESGIVGSAIGLAYRGYRPVVEIQFDGFTYPAFDQLVSQLAKMHYRSKGRVKMPVTVRIPYGGGIGSPEHHSESPEAYFAHTAGLRVFAPSSVEDAYTMLRQAIDCDDPVIFFEPKRRYHEKTDAELAAPAPDGSPKAKVIRSGEDVTVVGYGPTTYTLIDAAMAAEDEGISMEVIDLRTLDPLDIDTVAASVQRTGKLVVVHEASRTSGIGAEICAEITERCFDYLEHAPLRVTGFDIPYPPSRLESHHLPDLDRVMHAVDTVMRHHEATEGAAK</sequence>
<keyword evidence="6" id="KW-1185">Reference proteome</keyword>
<dbReference type="EMBL" id="FQ311875">
    <property type="protein sequence ID" value="CBT75197.1"/>
    <property type="molecule type" value="Genomic_DNA"/>
</dbReference>